<dbReference type="PANTHER" id="PTHR24186">
    <property type="entry name" value="PROTEIN PHOSPHATASE 1 REGULATORY SUBUNIT"/>
    <property type="match status" value="1"/>
</dbReference>
<sequence length="527" mass="58138">MKPSLYRSAMEGNVAELGQHKDVLDGELTPNHNTVLHVAVQFGHLNYVKGVLEACPSLLRRPNVKGETPLHTAAREGRAGIVKAMIARAKRLEEELESGLVGAVKEMLRATNLDGDTALHMAARNCHLEGEKYLKVFKLLTRGLERGQGEEVVEMIMRSTKLDREEVVEIMRDREQVEEIMRATKVDRNTALHMLAREKNRDAYLEVVKLLSKEDAGFQHLPNNFQETPLYLAAERGIMGVAIVETLVETYRSLLTYSGPGGRTALHAAALKDSTGRSTKKLLEWKKDLINQADAKEEADDKENRDAFDHSRNLFQTLVVVAALIATITFAAAFTIPGGYDGNQGRDQGMAILARAAAFKAFVITNTIAMVCSLTSIFLCLSAVMYGFWPEKAANRSSRRYVGAWDLIVVSMFFLMIAFIAATFAVMTASSTFQGHPKQVLVLGSQVLVQAAHSKDILQVNYDKSVICGVDVVEIQLGSLGLWADAALCCYNAATPGFGFAAEMLLLLLEGPLKTHFWKPAWSHFLI</sequence>
<keyword evidence="6 8" id="KW-0472">Membrane</keyword>
<keyword evidence="2 8" id="KW-0812">Transmembrane</keyword>
<feature type="transmembrane region" description="Helical" evidence="8">
    <location>
        <begin position="401"/>
        <end position="427"/>
    </location>
</feature>
<dbReference type="Pfam" id="PF13962">
    <property type="entry name" value="PGG"/>
    <property type="match status" value="1"/>
</dbReference>
<evidence type="ECO:0000256" key="3">
    <source>
        <dbReference type="ARBA" id="ARBA00022737"/>
    </source>
</evidence>
<dbReference type="PANTHER" id="PTHR24186:SF53">
    <property type="entry name" value="PGG DOMAIN-CONTAINING PROTEIN"/>
    <property type="match status" value="1"/>
</dbReference>
<dbReference type="SUPFAM" id="SSF48403">
    <property type="entry name" value="Ankyrin repeat"/>
    <property type="match status" value="1"/>
</dbReference>
<evidence type="ECO:0000256" key="4">
    <source>
        <dbReference type="ARBA" id="ARBA00022989"/>
    </source>
</evidence>
<protein>
    <recommendedName>
        <fullName evidence="9">PGG domain-containing protein</fullName>
    </recommendedName>
</protein>
<reference evidence="10 11" key="1">
    <citation type="journal article" date="2019" name="Genome Biol. Evol.">
        <title>The Rhododendron genome and chromosomal organization provide insight into shared whole-genome duplications across the heath family (Ericaceae).</title>
        <authorList>
            <person name="Soza V.L."/>
            <person name="Lindsley D."/>
            <person name="Waalkes A."/>
            <person name="Ramage E."/>
            <person name="Patwardhan R.P."/>
            <person name="Burton J.N."/>
            <person name="Adey A."/>
            <person name="Kumar A."/>
            <person name="Qiu R."/>
            <person name="Shendure J."/>
            <person name="Hall B."/>
        </authorList>
    </citation>
    <scope>NUCLEOTIDE SEQUENCE [LARGE SCALE GENOMIC DNA]</scope>
    <source>
        <strain evidence="10">RSF 1966-606</strain>
    </source>
</reference>
<dbReference type="InterPro" id="IPR036770">
    <property type="entry name" value="Ankyrin_rpt-contain_sf"/>
</dbReference>
<evidence type="ECO:0000259" key="9">
    <source>
        <dbReference type="Pfam" id="PF13962"/>
    </source>
</evidence>
<evidence type="ECO:0000256" key="1">
    <source>
        <dbReference type="ARBA" id="ARBA00004141"/>
    </source>
</evidence>
<keyword evidence="11" id="KW-1185">Reference proteome</keyword>
<organism evidence="10 11">
    <name type="scientific">Rhododendron williamsianum</name>
    <dbReference type="NCBI Taxonomy" id="262921"/>
    <lineage>
        <taxon>Eukaryota</taxon>
        <taxon>Viridiplantae</taxon>
        <taxon>Streptophyta</taxon>
        <taxon>Embryophyta</taxon>
        <taxon>Tracheophyta</taxon>
        <taxon>Spermatophyta</taxon>
        <taxon>Magnoliopsida</taxon>
        <taxon>eudicotyledons</taxon>
        <taxon>Gunneridae</taxon>
        <taxon>Pentapetalae</taxon>
        <taxon>asterids</taxon>
        <taxon>Ericales</taxon>
        <taxon>Ericaceae</taxon>
        <taxon>Ericoideae</taxon>
        <taxon>Rhodoreae</taxon>
        <taxon>Rhododendron</taxon>
    </lineage>
</organism>
<feature type="domain" description="PGG" evidence="9">
    <location>
        <begin position="313"/>
        <end position="426"/>
    </location>
</feature>
<keyword evidence="4 8" id="KW-1133">Transmembrane helix</keyword>
<name>A0A6A4LE19_9ERIC</name>
<keyword evidence="5 7" id="KW-0040">ANK repeat</keyword>
<evidence type="ECO:0000313" key="11">
    <source>
        <dbReference type="Proteomes" id="UP000428333"/>
    </source>
</evidence>
<dbReference type="AlphaFoldDB" id="A0A6A4LE19"/>
<proteinExistence type="predicted"/>
<dbReference type="PROSITE" id="PS50088">
    <property type="entry name" value="ANK_REPEAT"/>
    <property type="match status" value="1"/>
</dbReference>
<evidence type="ECO:0000313" key="10">
    <source>
        <dbReference type="EMBL" id="KAE9452768.1"/>
    </source>
</evidence>
<evidence type="ECO:0000256" key="6">
    <source>
        <dbReference type="ARBA" id="ARBA00023136"/>
    </source>
</evidence>
<comment type="subcellular location">
    <subcellularLocation>
        <location evidence="1">Membrane</location>
        <topology evidence="1">Multi-pass membrane protein</topology>
    </subcellularLocation>
</comment>
<dbReference type="PROSITE" id="PS50297">
    <property type="entry name" value="ANK_REP_REGION"/>
    <property type="match status" value="1"/>
</dbReference>
<comment type="caution">
    <text evidence="10">The sequence shown here is derived from an EMBL/GenBank/DDBJ whole genome shotgun (WGS) entry which is preliminary data.</text>
</comment>
<dbReference type="GO" id="GO:0005886">
    <property type="term" value="C:plasma membrane"/>
    <property type="evidence" value="ECO:0007669"/>
    <property type="project" value="TreeGrafter"/>
</dbReference>
<dbReference type="OrthoDB" id="1847170at2759"/>
<gene>
    <name evidence="10" type="ORF">C3L33_15331</name>
</gene>
<feature type="transmembrane region" description="Helical" evidence="8">
    <location>
        <begin position="314"/>
        <end position="336"/>
    </location>
</feature>
<feature type="non-terminal residue" evidence="10">
    <location>
        <position position="1"/>
    </location>
</feature>
<feature type="repeat" description="ANK" evidence="7">
    <location>
        <begin position="65"/>
        <end position="97"/>
    </location>
</feature>
<evidence type="ECO:0000256" key="7">
    <source>
        <dbReference type="PROSITE-ProRule" id="PRU00023"/>
    </source>
</evidence>
<dbReference type="EMBL" id="QEFC01002348">
    <property type="protein sequence ID" value="KAE9452768.1"/>
    <property type="molecule type" value="Genomic_DNA"/>
</dbReference>
<dbReference type="Proteomes" id="UP000428333">
    <property type="component" value="Linkage Group LG09"/>
</dbReference>
<accession>A0A6A4LE19</accession>
<dbReference type="Gene3D" id="1.25.40.20">
    <property type="entry name" value="Ankyrin repeat-containing domain"/>
    <property type="match status" value="2"/>
</dbReference>
<keyword evidence="3" id="KW-0677">Repeat</keyword>
<dbReference type="Pfam" id="PF12796">
    <property type="entry name" value="Ank_2"/>
    <property type="match status" value="2"/>
</dbReference>
<evidence type="ECO:0000256" key="8">
    <source>
        <dbReference type="SAM" id="Phobius"/>
    </source>
</evidence>
<dbReference type="Pfam" id="PF00023">
    <property type="entry name" value="Ank"/>
    <property type="match status" value="1"/>
</dbReference>
<dbReference type="InterPro" id="IPR002110">
    <property type="entry name" value="Ankyrin_rpt"/>
</dbReference>
<evidence type="ECO:0000256" key="5">
    <source>
        <dbReference type="ARBA" id="ARBA00023043"/>
    </source>
</evidence>
<feature type="transmembrane region" description="Helical" evidence="8">
    <location>
        <begin position="356"/>
        <end position="389"/>
    </location>
</feature>
<dbReference type="InterPro" id="IPR026961">
    <property type="entry name" value="PGG_dom"/>
</dbReference>
<dbReference type="SMART" id="SM00248">
    <property type="entry name" value="ANK"/>
    <property type="match status" value="5"/>
</dbReference>
<evidence type="ECO:0000256" key="2">
    <source>
        <dbReference type="ARBA" id="ARBA00022692"/>
    </source>
</evidence>